<dbReference type="PROSITE" id="PS51257">
    <property type="entry name" value="PROKAR_LIPOPROTEIN"/>
    <property type="match status" value="1"/>
</dbReference>
<dbReference type="EMBL" id="JBHLVZ010000005">
    <property type="protein sequence ID" value="MFC0385232.1"/>
    <property type="molecule type" value="Genomic_DNA"/>
</dbReference>
<protein>
    <recommendedName>
        <fullName evidence="5">Lipoprotein</fullName>
    </recommendedName>
</protein>
<dbReference type="Proteomes" id="UP001589789">
    <property type="component" value="Unassembled WGS sequence"/>
</dbReference>
<feature type="chain" id="PRO_5046397938" description="Lipoprotein" evidence="2">
    <location>
        <begin position="20"/>
        <end position="69"/>
    </location>
</feature>
<keyword evidence="2" id="KW-0732">Signal</keyword>
<comment type="caution">
    <text evidence="3">The sequence shown here is derived from an EMBL/GenBank/DDBJ whole genome shotgun (WGS) entry which is preliminary data.</text>
</comment>
<organism evidence="3 4">
    <name type="scientific">Muricoccus vinaceus</name>
    <dbReference type="NCBI Taxonomy" id="424704"/>
    <lineage>
        <taxon>Bacteria</taxon>
        <taxon>Pseudomonadati</taxon>
        <taxon>Pseudomonadota</taxon>
        <taxon>Alphaproteobacteria</taxon>
        <taxon>Acetobacterales</taxon>
        <taxon>Roseomonadaceae</taxon>
        <taxon>Muricoccus</taxon>
    </lineage>
</organism>
<evidence type="ECO:0000256" key="2">
    <source>
        <dbReference type="SAM" id="SignalP"/>
    </source>
</evidence>
<feature type="compositionally biased region" description="Basic and acidic residues" evidence="1">
    <location>
        <begin position="26"/>
        <end position="35"/>
    </location>
</feature>
<dbReference type="RefSeq" id="WP_377049386.1">
    <property type="nucleotide sequence ID" value="NZ_JBHLVZ010000005.1"/>
</dbReference>
<name>A0ABV6INV0_9PROT</name>
<feature type="signal peptide" evidence="2">
    <location>
        <begin position="1"/>
        <end position="19"/>
    </location>
</feature>
<evidence type="ECO:0008006" key="5">
    <source>
        <dbReference type="Google" id="ProtNLM"/>
    </source>
</evidence>
<evidence type="ECO:0000313" key="4">
    <source>
        <dbReference type="Proteomes" id="UP001589789"/>
    </source>
</evidence>
<evidence type="ECO:0000256" key="1">
    <source>
        <dbReference type="SAM" id="MobiDB-lite"/>
    </source>
</evidence>
<keyword evidence="4" id="KW-1185">Reference proteome</keyword>
<gene>
    <name evidence="3" type="ORF">ACFFIC_06660</name>
</gene>
<reference evidence="3 4" key="1">
    <citation type="submission" date="2024-09" db="EMBL/GenBank/DDBJ databases">
        <authorList>
            <person name="Sun Q."/>
            <person name="Mori K."/>
        </authorList>
    </citation>
    <scope>NUCLEOTIDE SEQUENCE [LARGE SCALE GENOMIC DNA]</scope>
    <source>
        <strain evidence="3 4">CCM 7468</strain>
    </source>
</reference>
<sequence length="69" mass="7119">MHRTFFPALFALLALAACAEPGPAERAGRSLDRAAGRTGGALGTAARETGGALDRAGNWVGDRVEPGRR</sequence>
<accession>A0ABV6INV0</accession>
<proteinExistence type="predicted"/>
<feature type="compositionally biased region" description="Low complexity" evidence="1">
    <location>
        <begin position="43"/>
        <end position="52"/>
    </location>
</feature>
<feature type="region of interest" description="Disordered" evidence="1">
    <location>
        <begin position="24"/>
        <end position="69"/>
    </location>
</feature>
<evidence type="ECO:0000313" key="3">
    <source>
        <dbReference type="EMBL" id="MFC0385232.1"/>
    </source>
</evidence>